<comment type="caution">
    <text evidence="3">The sequence shown here is derived from an EMBL/GenBank/DDBJ whole genome shotgun (WGS) entry which is preliminary data.</text>
</comment>
<feature type="compositionally biased region" description="Low complexity" evidence="2">
    <location>
        <begin position="57"/>
        <end position="81"/>
    </location>
</feature>
<reference evidence="3 4" key="1">
    <citation type="submission" date="2013-03" db="EMBL/GenBank/DDBJ databases">
        <title>The Genome Sequence of Cladophialophora yegresii CBS 114405.</title>
        <authorList>
            <consortium name="The Broad Institute Genomics Platform"/>
            <person name="Cuomo C."/>
            <person name="de Hoog S."/>
            <person name="Gorbushina A."/>
            <person name="Walker B."/>
            <person name="Young S.K."/>
            <person name="Zeng Q."/>
            <person name="Gargeya S."/>
            <person name="Fitzgerald M."/>
            <person name="Haas B."/>
            <person name="Abouelleil A."/>
            <person name="Allen A.W."/>
            <person name="Alvarado L."/>
            <person name="Arachchi H.M."/>
            <person name="Berlin A.M."/>
            <person name="Chapman S.B."/>
            <person name="Gainer-Dewar J."/>
            <person name="Goldberg J."/>
            <person name="Griggs A."/>
            <person name="Gujja S."/>
            <person name="Hansen M."/>
            <person name="Howarth C."/>
            <person name="Imamovic A."/>
            <person name="Ireland A."/>
            <person name="Larimer J."/>
            <person name="McCowan C."/>
            <person name="Murphy C."/>
            <person name="Pearson M."/>
            <person name="Poon T.W."/>
            <person name="Priest M."/>
            <person name="Roberts A."/>
            <person name="Saif S."/>
            <person name="Shea T."/>
            <person name="Sisk P."/>
            <person name="Sykes S."/>
            <person name="Wortman J."/>
            <person name="Nusbaum C."/>
            <person name="Birren B."/>
        </authorList>
    </citation>
    <scope>NUCLEOTIDE SEQUENCE [LARGE SCALE GENOMIC DNA]</scope>
    <source>
        <strain evidence="3 4">CBS 114405</strain>
    </source>
</reference>
<dbReference type="RefSeq" id="XP_007752277.1">
    <property type="nucleotide sequence ID" value="XM_007754087.1"/>
</dbReference>
<feature type="coiled-coil region" evidence="1">
    <location>
        <begin position="211"/>
        <end position="245"/>
    </location>
</feature>
<sequence length="254" mass="26231">MAEDVSPAPSPGLALDGTADRSAGAPPEPSTSTQPATTTARDGNNPASDPDGDTLMTSAAPAPTPTPTSAANPTRAPNAASDPAGAPPTPDASPKAIPATTTATAGITGPPTEPAGPVPLDSPLRTTPIHPSLPSIKVPESAVASSGGAADINPITLQPFTEAELSKYGFAKLRAQIFAATGTGTTHGSHHGGAVGDREREEIARLRDETAAAVRHRLEERELRVREIEREMEEKEKIREVERKVFRKKLGKDG</sequence>
<keyword evidence="4" id="KW-1185">Reference proteome</keyword>
<evidence type="ECO:0000256" key="2">
    <source>
        <dbReference type="SAM" id="MobiDB-lite"/>
    </source>
</evidence>
<dbReference type="GeneID" id="19174662"/>
<dbReference type="Proteomes" id="UP000019473">
    <property type="component" value="Unassembled WGS sequence"/>
</dbReference>
<gene>
    <name evidence="3" type="ORF">A1O7_00045</name>
</gene>
<feature type="region of interest" description="Disordered" evidence="2">
    <location>
        <begin position="1"/>
        <end position="153"/>
    </location>
</feature>
<evidence type="ECO:0000313" key="3">
    <source>
        <dbReference type="EMBL" id="EXJ63710.1"/>
    </source>
</evidence>
<keyword evidence="1" id="KW-0175">Coiled coil</keyword>
<accession>W9WFD9</accession>
<organism evidence="3 4">
    <name type="scientific">Cladophialophora yegresii CBS 114405</name>
    <dbReference type="NCBI Taxonomy" id="1182544"/>
    <lineage>
        <taxon>Eukaryota</taxon>
        <taxon>Fungi</taxon>
        <taxon>Dikarya</taxon>
        <taxon>Ascomycota</taxon>
        <taxon>Pezizomycotina</taxon>
        <taxon>Eurotiomycetes</taxon>
        <taxon>Chaetothyriomycetidae</taxon>
        <taxon>Chaetothyriales</taxon>
        <taxon>Herpotrichiellaceae</taxon>
        <taxon>Cladophialophora</taxon>
    </lineage>
</organism>
<dbReference type="OrthoDB" id="4161285at2759"/>
<dbReference type="HOGENOM" id="CLU_099910_0_0_1"/>
<feature type="compositionally biased region" description="Low complexity" evidence="2">
    <location>
        <begin position="92"/>
        <end position="110"/>
    </location>
</feature>
<proteinExistence type="predicted"/>
<feature type="compositionally biased region" description="Low complexity" evidence="2">
    <location>
        <begin position="30"/>
        <end position="40"/>
    </location>
</feature>
<dbReference type="eggNOG" id="ENOG502RNQK">
    <property type="taxonomic scope" value="Eukaryota"/>
</dbReference>
<protein>
    <submittedName>
        <fullName evidence="3">Uncharacterized protein</fullName>
    </submittedName>
</protein>
<evidence type="ECO:0000313" key="4">
    <source>
        <dbReference type="Proteomes" id="UP000019473"/>
    </source>
</evidence>
<evidence type="ECO:0000256" key="1">
    <source>
        <dbReference type="SAM" id="Coils"/>
    </source>
</evidence>
<dbReference type="VEuPathDB" id="FungiDB:A1O7_00045"/>
<dbReference type="EMBL" id="AMGW01000001">
    <property type="protein sequence ID" value="EXJ63710.1"/>
    <property type="molecule type" value="Genomic_DNA"/>
</dbReference>
<name>W9WFD9_9EURO</name>
<dbReference type="AlphaFoldDB" id="W9WFD9"/>